<keyword evidence="6" id="KW-0804">Transcription</keyword>
<keyword evidence="3" id="KW-0862">Zinc</keyword>
<keyword evidence="1" id="KW-0479">Metal-binding</keyword>
<dbReference type="PANTHER" id="PTHR24082">
    <property type="entry name" value="NUCLEAR HORMONE RECEPTOR"/>
    <property type="match status" value="1"/>
</dbReference>
<dbReference type="EMBL" id="FN653025">
    <property type="protein sequence ID" value="CBY18486.1"/>
    <property type="molecule type" value="Genomic_DNA"/>
</dbReference>
<evidence type="ECO:0008006" key="14">
    <source>
        <dbReference type="Google" id="ProtNLM"/>
    </source>
</evidence>
<dbReference type="SUPFAM" id="SSF48508">
    <property type="entry name" value="Nuclear receptor ligand-binding domain"/>
    <property type="match status" value="1"/>
</dbReference>
<dbReference type="SMART" id="SM00399">
    <property type="entry name" value="ZnF_C4"/>
    <property type="match status" value="1"/>
</dbReference>
<keyword evidence="7" id="KW-0675">Receptor</keyword>
<dbReference type="GO" id="GO:0030154">
    <property type="term" value="P:cell differentiation"/>
    <property type="evidence" value="ECO:0007669"/>
    <property type="project" value="TreeGrafter"/>
</dbReference>
<dbReference type="GO" id="GO:0000978">
    <property type="term" value="F:RNA polymerase II cis-regulatory region sequence-specific DNA binding"/>
    <property type="evidence" value="ECO:0007669"/>
    <property type="project" value="TreeGrafter"/>
</dbReference>
<evidence type="ECO:0000313" key="13">
    <source>
        <dbReference type="Proteomes" id="UP000001307"/>
    </source>
</evidence>
<evidence type="ECO:0000256" key="9">
    <source>
        <dbReference type="SAM" id="MobiDB-lite"/>
    </source>
</evidence>
<dbReference type="PROSITE" id="PS51030">
    <property type="entry name" value="NUCLEAR_REC_DBD_2"/>
    <property type="match status" value="1"/>
</dbReference>
<dbReference type="Gene3D" id="3.30.50.10">
    <property type="entry name" value="Erythroid Transcription Factor GATA-1, subunit A"/>
    <property type="match status" value="1"/>
</dbReference>
<dbReference type="Gene3D" id="1.10.565.10">
    <property type="entry name" value="Retinoid X Receptor"/>
    <property type="match status" value="1"/>
</dbReference>
<keyword evidence="2" id="KW-0863">Zinc-finger</keyword>
<evidence type="ECO:0000256" key="8">
    <source>
        <dbReference type="ARBA" id="ARBA00023242"/>
    </source>
</evidence>
<dbReference type="AlphaFoldDB" id="E4X5B7"/>
<evidence type="ECO:0000256" key="5">
    <source>
        <dbReference type="ARBA" id="ARBA00023125"/>
    </source>
</evidence>
<keyword evidence="8" id="KW-0539">Nucleus</keyword>
<evidence type="ECO:0000256" key="2">
    <source>
        <dbReference type="ARBA" id="ARBA00022771"/>
    </source>
</evidence>
<dbReference type="PANTHER" id="PTHR24082:SF507">
    <property type="entry name" value="BILE ACID RECEPTOR-RELATED"/>
    <property type="match status" value="1"/>
</dbReference>
<accession>E4X5B7</accession>
<evidence type="ECO:0000256" key="7">
    <source>
        <dbReference type="ARBA" id="ARBA00023170"/>
    </source>
</evidence>
<reference evidence="12" key="1">
    <citation type="journal article" date="2010" name="Science">
        <title>Plasticity of animal genome architecture unmasked by rapid evolution of a pelagic tunicate.</title>
        <authorList>
            <person name="Denoeud F."/>
            <person name="Henriet S."/>
            <person name="Mungpakdee S."/>
            <person name="Aury J.M."/>
            <person name="Da Silva C."/>
            <person name="Brinkmann H."/>
            <person name="Mikhaleva J."/>
            <person name="Olsen L.C."/>
            <person name="Jubin C."/>
            <person name="Canestro C."/>
            <person name="Bouquet J.M."/>
            <person name="Danks G."/>
            <person name="Poulain J."/>
            <person name="Campsteijn C."/>
            <person name="Adamski M."/>
            <person name="Cross I."/>
            <person name="Yadetie F."/>
            <person name="Muffato M."/>
            <person name="Louis A."/>
            <person name="Butcher S."/>
            <person name="Tsagkogeorga G."/>
            <person name="Konrad A."/>
            <person name="Singh S."/>
            <person name="Jensen M.F."/>
            <person name="Cong E.H."/>
            <person name="Eikeseth-Otteraa H."/>
            <person name="Noel B."/>
            <person name="Anthouard V."/>
            <person name="Porcel B.M."/>
            <person name="Kachouri-Lafond R."/>
            <person name="Nishino A."/>
            <person name="Ugolini M."/>
            <person name="Chourrout P."/>
            <person name="Nishida H."/>
            <person name="Aasland R."/>
            <person name="Huzurbazar S."/>
            <person name="Westhof E."/>
            <person name="Delsuc F."/>
            <person name="Lehrach H."/>
            <person name="Reinhardt R."/>
            <person name="Weissenbach J."/>
            <person name="Roy S.W."/>
            <person name="Artiguenave F."/>
            <person name="Postlethwait J.H."/>
            <person name="Manak J.R."/>
            <person name="Thompson E.M."/>
            <person name="Jaillon O."/>
            <person name="Du Pasquier L."/>
            <person name="Boudinot P."/>
            <person name="Liberles D.A."/>
            <person name="Volff J.N."/>
            <person name="Philippe H."/>
            <person name="Lenhard B."/>
            <person name="Roest Crollius H."/>
            <person name="Wincker P."/>
            <person name="Chourrout D."/>
        </authorList>
    </citation>
    <scope>NUCLEOTIDE SEQUENCE [LARGE SCALE GENOMIC DNA]</scope>
</reference>
<dbReference type="GO" id="GO:0004879">
    <property type="term" value="F:nuclear receptor activity"/>
    <property type="evidence" value="ECO:0007669"/>
    <property type="project" value="TreeGrafter"/>
</dbReference>
<dbReference type="PROSITE" id="PS51843">
    <property type="entry name" value="NR_LBD"/>
    <property type="match status" value="1"/>
</dbReference>
<evidence type="ECO:0000256" key="4">
    <source>
        <dbReference type="ARBA" id="ARBA00023015"/>
    </source>
</evidence>
<dbReference type="PRINTS" id="PR00047">
    <property type="entry name" value="STROIDFINGER"/>
</dbReference>
<keyword evidence="13" id="KW-1185">Reference proteome</keyword>
<evidence type="ECO:0000256" key="3">
    <source>
        <dbReference type="ARBA" id="ARBA00022833"/>
    </source>
</evidence>
<dbReference type="SUPFAM" id="SSF57716">
    <property type="entry name" value="Glucocorticoid receptor-like (DNA-binding domain)"/>
    <property type="match status" value="1"/>
</dbReference>
<dbReference type="GO" id="GO:0045944">
    <property type="term" value="P:positive regulation of transcription by RNA polymerase II"/>
    <property type="evidence" value="ECO:0007669"/>
    <property type="project" value="TreeGrafter"/>
</dbReference>
<keyword evidence="5" id="KW-0238">DNA-binding</keyword>
<keyword evidence="4" id="KW-0805">Transcription regulation</keyword>
<gene>
    <name evidence="12" type="ORF">GSOID_T00002349001</name>
</gene>
<dbReference type="InterPro" id="IPR035500">
    <property type="entry name" value="NHR-like_dom_sf"/>
</dbReference>
<evidence type="ECO:0000256" key="6">
    <source>
        <dbReference type="ARBA" id="ARBA00023163"/>
    </source>
</evidence>
<dbReference type="InterPro" id="IPR000536">
    <property type="entry name" value="Nucl_hrmn_rcpt_lig-bd"/>
</dbReference>
<evidence type="ECO:0000256" key="1">
    <source>
        <dbReference type="ARBA" id="ARBA00022723"/>
    </source>
</evidence>
<feature type="domain" description="NR LBD" evidence="11">
    <location>
        <begin position="170"/>
        <end position="374"/>
    </location>
</feature>
<name>E4X5B7_OIKDI</name>
<dbReference type="InterPro" id="IPR001628">
    <property type="entry name" value="Znf_hrmn_rcpt"/>
</dbReference>
<dbReference type="Pfam" id="PF00105">
    <property type="entry name" value="zf-C4"/>
    <property type="match status" value="1"/>
</dbReference>
<dbReference type="OrthoDB" id="6352325at2759"/>
<feature type="region of interest" description="Disordered" evidence="9">
    <location>
        <begin position="1"/>
        <end position="20"/>
    </location>
</feature>
<proteinExistence type="predicted"/>
<evidence type="ECO:0000313" key="12">
    <source>
        <dbReference type="EMBL" id="CBY18486.1"/>
    </source>
</evidence>
<dbReference type="Proteomes" id="UP000001307">
    <property type="component" value="Unassembled WGS sequence"/>
</dbReference>
<evidence type="ECO:0000259" key="11">
    <source>
        <dbReference type="PROSITE" id="PS51843"/>
    </source>
</evidence>
<evidence type="ECO:0000259" key="10">
    <source>
        <dbReference type="PROSITE" id="PS51030"/>
    </source>
</evidence>
<protein>
    <recommendedName>
        <fullName evidence="14">Nuclear receptor domain-containing protein</fullName>
    </recommendedName>
</protein>
<dbReference type="InterPro" id="IPR050234">
    <property type="entry name" value="Nuclear_hormone_rcpt_NR1"/>
</dbReference>
<sequence length="374" mass="42326">MRQDGLDSRSNDDGRKGPEPKILPDEKCAVCGGKATGFNYRVVSCNACKAFFRRSVTSGKRYPCRFEGMPVRSTTAADRAQLLSICQHCRLAKCRQAGMRDEYVHNLRFGRIERKSKKLLGNGNFRNVLDPGQTNLLDLFQSFWRIYRNFSNIAQSPGVLTPGQMRKMSQLDRFEAQLTQIERPEVPAPTPGDKLSYINYIKNVLTVHVKIADKLLEFIPEFKTISAETRHYCMRFGSLEMSMARGACNRSLTIESDDDTKKLSITGKGLTTDHLKDLGMTSGLVDGMMELTQSMRGYKGDEIEWALVGGICLFNMDRDSPAFKPTYEEKTQIETIQETLLLILKIKLRHEGKPLKYLASYIEFVTKTHSFATG</sequence>
<organism evidence="12">
    <name type="scientific">Oikopleura dioica</name>
    <name type="common">Tunicate</name>
    <dbReference type="NCBI Taxonomy" id="34765"/>
    <lineage>
        <taxon>Eukaryota</taxon>
        <taxon>Metazoa</taxon>
        <taxon>Chordata</taxon>
        <taxon>Tunicata</taxon>
        <taxon>Appendicularia</taxon>
        <taxon>Copelata</taxon>
        <taxon>Oikopleuridae</taxon>
        <taxon>Oikopleura</taxon>
    </lineage>
</organism>
<feature type="domain" description="Nuclear receptor" evidence="10">
    <location>
        <begin position="25"/>
        <end position="106"/>
    </location>
</feature>
<dbReference type="GO" id="GO:0000122">
    <property type="term" value="P:negative regulation of transcription by RNA polymerase II"/>
    <property type="evidence" value="ECO:0007669"/>
    <property type="project" value="TreeGrafter"/>
</dbReference>
<dbReference type="InterPro" id="IPR013088">
    <property type="entry name" value="Znf_NHR/GATA"/>
</dbReference>
<dbReference type="GO" id="GO:0008270">
    <property type="term" value="F:zinc ion binding"/>
    <property type="evidence" value="ECO:0007669"/>
    <property type="project" value="UniProtKB-KW"/>
</dbReference>
<dbReference type="InParanoid" id="E4X5B7"/>